<evidence type="ECO:0000313" key="2">
    <source>
        <dbReference type="EMBL" id="VVD90387.1"/>
    </source>
</evidence>
<evidence type="ECO:0000313" key="3">
    <source>
        <dbReference type="Proteomes" id="UP000366065"/>
    </source>
</evidence>
<dbReference type="EMBL" id="CABPRV010000003">
    <property type="protein sequence ID" value="VVD90387.1"/>
    <property type="molecule type" value="Genomic_DNA"/>
</dbReference>
<protein>
    <submittedName>
        <fullName evidence="2">Uncharacterized protein</fullName>
    </submittedName>
</protein>
<sequence length="214" mass="23635">MSCQPHHSASSGRACCVAISCPESAACPGQPPTVCGDPMRGKRIASDIRAWMPFAQIPVERWSRIARRWQHPAAHLNGTGRHIRRGRTRRQCLRLAAWRGVWRGWIATRAIGTTRASGARARVGDRFGRRRCDGGHAARAAHTSRRSQGPHTHDICAQRVMPSLHTTWRLRLGTAQVLPIGDALQRAQVLLRIDATHGEQPDARALLPCHHGGH</sequence>
<proteinExistence type="predicted"/>
<accession>A0ABY6VUI4</accession>
<dbReference type="Proteomes" id="UP000366065">
    <property type="component" value="Unassembled WGS sequence"/>
</dbReference>
<evidence type="ECO:0000256" key="1">
    <source>
        <dbReference type="SAM" id="MobiDB-lite"/>
    </source>
</evidence>
<feature type="region of interest" description="Disordered" evidence="1">
    <location>
        <begin position="132"/>
        <end position="153"/>
    </location>
</feature>
<comment type="caution">
    <text evidence="2">The sequence shown here is derived from an EMBL/GenBank/DDBJ whole genome shotgun (WGS) entry which is preliminary data.</text>
</comment>
<reference evidence="2 3" key="1">
    <citation type="submission" date="2019-08" db="EMBL/GenBank/DDBJ databases">
        <authorList>
            <person name="Peeters C."/>
        </authorList>
    </citation>
    <scope>NUCLEOTIDE SEQUENCE [LARGE SCALE GENOMIC DNA]</scope>
    <source>
        <strain evidence="2 3">LMG 20602</strain>
    </source>
</reference>
<name>A0ABY6VUI4_9BURK</name>
<gene>
    <name evidence="2" type="ORF">PCA20602_01593</name>
</gene>
<organism evidence="2 3">
    <name type="scientific">Pandoraea capi</name>
    <dbReference type="NCBI Taxonomy" id="2508286"/>
    <lineage>
        <taxon>Bacteria</taxon>
        <taxon>Pseudomonadati</taxon>
        <taxon>Pseudomonadota</taxon>
        <taxon>Betaproteobacteria</taxon>
        <taxon>Burkholderiales</taxon>
        <taxon>Burkholderiaceae</taxon>
        <taxon>Pandoraea</taxon>
    </lineage>
</organism>
<keyword evidence="3" id="KW-1185">Reference proteome</keyword>